<accession>A0A8S5TV50</accession>
<keyword evidence="1" id="KW-0812">Transmembrane</keyword>
<evidence type="ECO:0000256" key="1">
    <source>
        <dbReference type="SAM" id="Phobius"/>
    </source>
</evidence>
<dbReference type="EMBL" id="BK015936">
    <property type="protein sequence ID" value="DAF86084.1"/>
    <property type="molecule type" value="Genomic_DNA"/>
</dbReference>
<evidence type="ECO:0000313" key="2">
    <source>
        <dbReference type="EMBL" id="DAF86084.1"/>
    </source>
</evidence>
<reference evidence="2" key="1">
    <citation type="journal article" date="2021" name="Proc. Natl. Acad. Sci. U.S.A.">
        <title>A Catalog of Tens of Thousands of Viruses from Human Metagenomes Reveals Hidden Associations with Chronic Diseases.</title>
        <authorList>
            <person name="Tisza M.J."/>
            <person name="Buck C.B."/>
        </authorList>
    </citation>
    <scope>NUCLEOTIDE SEQUENCE</scope>
    <source>
        <strain evidence="2">CtGJ32</strain>
    </source>
</reference>
<sequence length="47" mass="5299">MIKRLISSFFKFCPAIRPAVFSLYPALIAACVAFPNLIYSLANNFCR</sequence>
<keyword evidence="1" id="KW-0472">Membrane</keyword>
<protein>
    <submittedName>
        <fullName evidence="2">Uncharacterized protein</fullName>
    </submittedName>
</protein>
<keyword evidence="1" id="KW-1133">Transmembrane helix</keyword>
<dbReference type="PROSITE" id="PS51257">
    <property type="entry name" value="PROKAR_LIPOPROTEIN"/>
    <property type="match status" value="1"/>
</dbReference>
<name>A0A8S5TV50_9CAUD</name>
<organism evidence="2">
    <name type="scientific">Siphoviridae sp. ctGJ32</name>
    <dbReference type="NCBI Taxonomy" id="2825409"/>
    <lineage>
        <taxon>Viruses</taxon>
        <taxon>Duplodnaviria</taxon>
        <taxon>Heunggongvirae</taxon>
        <taxon>Uroviricota</taxon>
        <taxon>Caudoviricetes</taxon>
    </lineage>
</organism>
<feature type="transmembrane region" description="Helical" evidence="1">
    <location>
        <begin position="21"/>
        <end position="42"/>
    </location>
</feature>
<proteinExistence type="predicted"/>